<accession>A0A917IBM0</accession>
<dbReference type="PANTHER" id="PTHR30006:SF2">
    <property type="entry name" value="ABC TRANSPORTER SUBSTRATE-BINDING PROTEIN"/>
    <property type="match status" value="1"/>
</dbReference>
<dbReference type="AlphaFoldDB" id="A0A917IBM0"/>
<dbReference type="Pfam" id="PF13343">
    <property type="entry name" value="SBP_bac_6"/>
    <property type="match status" value="1"/>
</dbReference>
<sequence>MKRWIGPLAGFIACGLLVPGASAQSKGEVVVYCSVLNEWCLAASQAFERKTGVKVILNVKGSGEVGAQLRAEASNPRADVWWGGTGDPHLAAAEADLTVAYKPAALGELHPWAVKQWEQSGGKTIGIYAGVLGFTWNTELIASKKLQAPKCWADLTRAEFRDEIQMSNPSSSGTAYTALATLIQVMGEDKAFGYLKGLHRNISQYTRSGPAPVRNAARAETMIGIIFLHDAVAEANEGFPLATAAPCEGTGYEIGSMSLVKGGRNPDNAKLWYEWSLSAEAQSLAKENKSFQVPSNRSAAAHPKAPRLEDIKLVDYDFAKYGSSEERKRIVSRWEQEVGMLPK</sequence>
<dbReference type="SUPFAM" id="SSF53850">
    <property type="entry name" value="Periplasmic binding protein-like II"/>
    <property type="match status" value="1"/>
</dbReference>
<organism evidence="3 4">
    <name type="scientific">Alsobacter metallidurans</name>
    <dbReference type="NCBI Taxonomy" id="340221"/>
    <lineage>
        <taxon>Bacteria</taxon>
        <taxon>Pseudomonadati</taxon>
        <taxon>Pseudomonadota</taxon>
        <taxon>Alphaproteobacteria</taxon>
        <taxon>Hyphomicrobiales</taxon>
        <taxon>Alsobacteraceae</taxon>
        <taxon>Alsobacter</taxon>
    </lineage>
</organism>
<evidence type="ECO:0000256" key="2">
    <source>
        <dbReference type="SAM" id="SignalP"/>
    </source>
</evidence>
<dbReference type="GO" id="GO:0015888">
    <property type="term" value="P:thiamine transport"/>
    <property type="evidence" value="ECO:0007669"/>
    <property type="project" value="TreeGrafter"/>
</dbReference>
<evidence type="ECO:0000313" key="4">
    <source>
        <dbReference type="Proteomes" id="UP000603912"/>
    </source>
</evidence>
<dbReference type="Gene3D" id="3.40.190.10">
    <property type="entry name" value="Periplasmic binding protein-like II"/>
    <property type="match status" value="2"/>
</dbReference>
<comment type="caution">
    <text evidence="3">The sequence shown here is derived from an EMBL/GenBank/DDBJ whole genome shotgun (WGS) entry which is preliminary data.</text>
</comment>
<dbReference type="CDD" id="cd13544">
    <property type="entry name" value="PBP2_Fbp_like_1"/>
    <property type="match status" value="1"/>
</dbReference>
<reference evidence="3" key="1">
    <citation type="journal article" date="2014" name="Int. J. Syst. Evol. Microbiol.">
        <title>Complete genome sequence of Corynebacterium casei LMG S-19264T (=DSM 44701T), isolated from a smear-ripened cheese.</title>
        <authorList>
            <consortium name="US DOE Joint Genome Institute (JGI-PGF)"/>
            <person name="Walter F."/>
            <person name="Albersmeier A."/>
            <person name="Kalinowski J."/>
            <person name="Ruckert C."/>
        </authorList>
    </citation>
    <scope>NUCLEOTIDE SEQUENCE</scope>
    <source>
        <strain evidence="3">CGMCC 1.12214</strain>
    </source>
</reference>
<proteinExistence type="predicted"/>
<dbReference type="Proteomes" id="UP000603912">
    <property type="component" value="Unassembled WGS sequence"/>
</dbReference>
<feature type="signal peptide" evidence="2">
    <location>
        <begin position="1"/>
        <end position="23"/>
    </location>
</feature>
<dbReference type="GO" id="GO:0030288">
    <property type="term" value="C:outer membrane-bounded periplasmic space"/>
    <property type="evidence" value="ECO:0007669"/>
    <property type="project" value="TreeGrafter"/>
</dbReference>
<name>A0A917IBM0_9HYPH</name>
<reference evidence="3" key="2">
    <citation type="submission" date="2020-09" db="EMBL/GenBank/DDBJ databases">
        <authorList>
            <person name="Sun Q."/>
            <person name="Zhou Y."/>
        </authorList>
    </citation>
    <scope>NUCLEOTIDE SEQUENCE</scope>
    <source>
        <strain evidence="3">CGMCC 1.12214</strain>
    </source>
</reference>
<gene>
    <name evidence="3" type="ORF">GCM10007036_43200</name>
</gene>
<dbReference type="InterPro" id="IPR026045">
    <property type="entry name" value="Ferric-bd"/>
</dbReference>
<evidence type="ECO:0000313" key="3">
    <source>
        <dbReference type="EMBL" id="GGH31774.1"/>
    </source>
</evidence>
<dbReference type="PIRSF" id="PIRSF002825">
    <property type="entry name" value="CfbpA"/>
    <property type="match status" value="1"/>
</dbReference>
<dbReference type="EMBL" id="BMES01000003">
    <property type="protein sequence ID" value="GGH31774.1"/>
    <property type="molecule type" value="Genomic_DNA"/>
</dbReference>
<dbReference type="GO" id="GO:0030975">
    <property type="term" value="F:thiamine binding"/>
    <property type="evidence" value="ECO:0007669"/>
    <property type="project" value="TreeGrafter"/>
</dbReference>
<dbReference type="GO" id="GO:0030976">
    <property type="term" value="F:thiamine pyrophosphate binding"/>
    <property type="evidence" value="ECO:0007669"/>
    <property type="project" value="TreeGrafter"/>
</dbReference>
<keyword evidence="4" id="KW-1185">Reference proteome</keyword>
<dbReference type="PANTHER" id="PTHR30006">
    <property type="entry name" value="THIAMINE-BINDING PERIPLASMIC PROTEIN-RELATED"/>
    <property type="match status" value="1"/>
</dbReference>
<protein>
    <submittedName>
        <fullName evidence="3">Iron ABC transporter substrate-binding protein</fullName>
    </submittedName>
</protein>
<evidence type="ECO:0000256" key="1">
    <source>
        <dbReference type="ARBA" id="ARBA00022729"/>
    </source>
</evidence>
<dbReference type="RefSeq" id="WP_188519888.1">
    <property type="nucleotide sequence ID" value="NZ_BMES01000003.1"/>
</dbReference>
<feature type="chain" id="PRO_5037939224" evidence="2">
    <location>
        <begin position="24"/>
        <end position="343"/>
    </location>
</feature>
<keyword evidence="1 2" id="KW-0732">Signal</keyword>